<gene>
    <name evidence="1" type="ORF">AVEN_138490_1</name>
</gene>
<dbReference type="AlphaFoldDB" id="A0A4Y2CDR3"/>
<name>A0A4Y2CDR3_ARAVE</name>
<reference evidence="1 2" key="1">
    <citation type="journal article" date="2019" name="Sci. Rep.">
        <title>Orb-weaving spider Araneus ventricosus genome elucidates the spidroin gene catalogue.</title>
        <authorList>
            <person name="Kono N."/>
            <person name="Nakamura H."/>
            <person name="Ohtoshi R."/>
            <person name="Moran D.A.P."/>
            <person name="Shinohara A."/>
            <person name="Yoshida Y."/>
            <person name="Fujiwara M."/>
            <person name="Mori M."/>
            <person name="Tomita M."/>
            <person name="Arakawa K."/>
        </authorList>
    </citation>
    <scope>NUCLEOTIDE SEQUENCE [LARGE SCALE GENOMIC DNA]</scope>
</reference>
<evidence type="ECO:0000313" key="2">
    <source>
        <dbReference type="Proteomes" id="UP000499080"/>
    </source>
</evidence>
<dbReference type="Proteomes" id="UP000499080">
    <property type="component" value="Unassembled WGS sequence"/>
</dbReference>
<keyword evidence="2" id="KW-1185">Reference proteome</keyword>
<comment type="caution">
    <text evidence="1">The sequence shown here is derived from an EMBL/GenBank/DDBJ whole genome shotgun (WGS) entry which is preliminary data.</text>
</comment>
<protein>
    <submittedName>
        <fullName evidence="1">Uncharacterized protein</fullName>
    </submittedName>
</protein>
<dbReference type="EMBL" id="BGPR01000179">
    <property type="protein sequence ID" value="GBM02390.1"/>
    <property type="molecule type" value="Genomic_DNA"/>
</dbReference>
<evidence type="ECO:0000313" key="1">
    <source>
        <dbReference type="EMBL" id="GBM02390.1"/>
    </source>
</evidence>
<organism evidence="1 2">
    <name type="scientific">Araneus ventricosus</name>
    <name type="common">Orbweaver spider</name>
    <name type="synonym">Epeira ventricosa</name>
    <dbReference type="NCBI Taxonomy" id="182803"/>
    <lineage>
        <taxon>Eukaryota</taxon>
        <taxon>Metazoa</taxon>
        <taxon>Ecdysozoa</taxon>
        <taxon>Arthropoda</taxon>
        <taxon>Chelicerata</taxon>
        <taxon>Arachnida</taxon>
        <taxon>Araneae</taxon>
        <taxon>Araneomorphae</taxon>
        <taxon>Entelegynae</taxon>
        <taxon>Araneoidea</taxon>
        <taxon>Araneidae</taxon>
        <taxon>Araneus</taxon>
    </lineage>
</organism>
<sequence>MPSVRILENSVKYSRYTKCSRVLTLGALRKSSERGGCDTYRQVGYVPYAGHSREGYAMSFVARPVFPPPILVEKLGKAFTDVPKFVLKQVQSRRLPPTLTPLPPHGAFPILLST</sequence>
<accession>A0A4Y2CDR3</accession>
<proteinExistence type="predicted"/>